<protein>
    <submittedName>
        <fullName evidence="1">MBL fold metallo-hydrolase</fullName>
    </submittedName>
</protein>
<name>A0ACC8XGG8_9FIRM</name>
<proteinExistence type="predicted"/>
<accession>A0ACC8XGG8</accession>
<dbReference type="Proteomes" id="UP000188605">
    <property type="component" value="Unassembled WGS sequence"/>
</dbReference>
<keyword evidence="2" id="KW-1185">Reference proteome</keyword>
<reference evidence="1" key="1">
    <citation type="submission" date="2016-08" db="EMBL/GenBank/DDBJ databases">
        <authorList>
            <person name="Ngugi D.K."/>
            <person name="Miyake S."/>
            <person name="Stingl U."/>
        </authorList>
    </citation>
    <scope>NUCLEOTIDE SEQUENCE</scope>
    <source>
        <strain evidence="1">SCG-B11WGA-EpuloA1</strain>
    </source>
</reference>
<evidence type="ECO:0000313" key="2">
    <source>
        <dbReference type="Proteomes" id="UP000188605"/>
    </source>
</evidence>
<evidence type="ECO:0000313" key="1">
    <source>
        <dbReference type="EMBL" id="ONI42638.1"/>
    </source>
</evidence>
<organism evidence="1 2">
    <name type="scientific">Candidatus Epulonipiscium fishelsonii</name>
    <dbReference type="NCBI Taxonomy" id="77094"/>
    <lineage>
        <taxon>Bacteria</taxon>
        <taxon>Bacillati</taxon>
        <taxon>Bacillota</taxon>
        <taxon>Clostridia</taxon>
        <taxon>Lachnospirales</taxon>
        <taxon>Lachnospiraceae</taxon>
        <taxon>Candidatus Epulonipiscium</taxon>
    </lineage>
</organism>
<gene>
    <name evidence="1" type="ORF">AN396_13730</name>
</gene>
<dbReference type="EMBL" id="LJDB01000009">
    <property type="protein sequence ID" value="ONI42638.1"/>
    <property type="molecule type" value="Genomic_DNA"/>
</dbReference>
<comment type="caution">
    <text evidence="1">The sequence shown here is derived from an EMBL/GenBank/DDBJ whole genome shotgun (WGS) entry which is preliminary data.</text>
</comment>
<sequence>MKLCTIASGSTGNCTYVRTDKSKILIDVGISGKKAYQGLDKIGVSPLDIQAIFITHEHLDHIRGAGVFSRKYNIPIFATYKTWQVINTKIGKIETFNKKIIEVNDLIIWKDLTIKAFKINHDAVDPVGFILEHNNKKVGILTDVGEVDTAIIKELQDCNGLVLEFNHDENMVLACKYPYKIKRRILGRYGHLCNDKAAKFLIDIYNKKLEWVVLAHLSNDNNVPELAYITAKTLLDINNISLILHVAKKEENSPIFSV</sequence>